<evidence type="ECO:0000313" key="2">
    <source>
        <dbReference type="EMBL" id="TNV83256.1"/>
    </source>
</evidence>
<feature type="compositionally biased region" description="Gly residues" evidence="1">
    <location>
        <begin position="645"/>
        <end position="659"/>
    </location>
</feature>
<feature type="compositionally biased region" description="Basic and acidic residues" evidence="1">
    <location>
        <begin position="605"/>
        <end position="624"/>
    </location>
</feature>
<keyword evidence="3" id="KW-1185">Reference proteome</keyword>
<proteinExistence type="predicted"/>
<feature type="compositionally biased region" description="Low complexity" evidence="1">
    <location>
        <begin position="43"/>
        <end position="55"/>
    </location>
</feature>
<feature type="compositionally biased region" description="Basic and acidic residues" evidence="1">
    <location>
        <begin position="490"/>
        <end position="509"/>
    </location>
</feature>
<feature type="compositionally biased region" description="Low complexity" evidence="1">
    <location>
        <begin position="660"/>
        <end position="670"/>
    </location>
</feature>
<feature type="region of interest" description="Disordered" evidence="1">
    <location>
        <begin position="353"/>
        <end position="442"/>
    </location>
</feature>
<feature type="compositionally biased region" description="Acidic residues" evidence="1">
    <location>
        <begin position="16"/>
        <end position="28"/>
    </location>
</feature>
<name>A0A8J8T6G0_HALGN</name>
<feature type="compositionally biased region" description="Basic and acidic residues" evidence="1">
    <location>
        <begin position="525"/>
        <end position="554"/>
    </location>
</feature>
<accession>A0A8J8T6G0</accession>
<protein>
    <submittedName>
        <fullName evidence="2">Uncharacterized protein</fullName>
    </submittedName>
</protein>
<gene>
    <name evidence="2" type="ORF">FGO68_gene17489</name>
</gene>
<feature type="compositionally biased region" description="Basic and acidic residues" evidence="1">
    <location>
        <begin position="356"/>
        <end position="382"/>
    </location>
</feature>
<feature type="compositionally biased region" description="Basic and acidic residues" evidence="1">
    <location>
        <begin position="157"/>
        <end position="167"/>
    </location>
</feature>
<dbReference type="Proteomes" id="UP000785679">
    <property type="component" value="Unassembled WGS sequence"/>
</dbReference>
<dbReference type="EMBL" id="RRYP01004006">
    <property type="protein sequence ID" value="TNV83256.1"/>
    <property type="molecule type" value="Genomic_DNA"/>
</dbReference>
<feature type="region of interest" description="Disordered" evidence="1">
    <location>
        <begin position="325"/>
        <end position="344"/>
    </location>
</feature>
<feature type="region of interest" description="Disordered" evidence="1">
    <location>
        <begin position="1"/>
        <end position="172"/>
    </location>
</feature>
<feature type="compositionally biased region" description="Low complexity" evidence="1">
    <location>
        <begin position="702"/>
        <end position="723"/>
    </location>
</feature>
<evidence type="ECO:0000256" key="1">
    <source>
        <dbReference type="SAM" id="MobiDB-lite"/>
    </source>
</evidence>
<comment type="caution">
    <text evidence="2">The sequence shown here is derived from an EMBL/GenBank/DDBJ whole genome shotgun (WGS) entry which is preliminary data.</text>
</comment>
<evidence type="ECO:0000313" key="3">
    <source>
        <dbReference type="Proteomes" id="UP000785679"/>
    </source>
</evidence>
<organism evidence="2 3">
    <name type="scientific">Halteria grandinella</name>
    <dbReference type="NCBI Taxonomy" id="5974"/>
    <lineage>
        <taxon>Eukaryota</taxon>
        <taxon>Sar</taxon>
        <taxon>Alveolata</taxon>
        <taxon>Ciliophora</taxon>
        <taxon>Intramacronucleata</taxon>
        <taxon>Spirotrichea</taxon>
        <taxon>Stichotrichia</taxon>
        <taxon>Sporadotrichida</taxon>
        <taxon>Halteriidae</taxon>
        <taxon>Halteria</taxon>
    </lineage>
</organism>
<sequence length="731" mass="82785">MSEVTAKPVAIRDWNNDDDESEDEDDDREIGIQEIDAPSRKPAAQQAKIISAASQHKQRDEREDEEEGGEERQGERQSEEAPQRAPQTQQRRRFEETEESKEAYNKFQQQQEEDQSQDKPYRFQRGNKNFGGKFGNSYSGGPRGERGEGGEGYPRQPRQERPPRVEMDPNSNFKQYYEKDPKFYVTLMQTEDPAPEKFEFKLQLFKDTNFQPSDSDKILVFSSQEFNVNVGVALIDFNATDVKYGRPDAEKYKVFFNIIEREDAIRCFETFNFKRNMIPGARHKLYYVRPDEIFLKYADIAAEKFYEDQKRREEEQIQYNLLQKSKSHGYPGGGLAPADSTDSNQYGIETAQANQYERRQGGAGRGEGRGEGKGGQRRKQYDNPDGGQGEYRHGDKGGDKRRGPKKDFRQEREAKEQEDSQNYFQTLKEKSSLTESGPPKFTKARKVIDTSVPEAEETAHRKVIDVSVPKEGVRTVYEGDKPKQHKYHVEHKPLAEKEDYGVEKVHTVDDGTPATGEGVGQGSKAFDESKGEKTQYQRKEHGRGRGREPQEPRNQRGGANRAAGGGRGQRQNYQGYSEEQYQEGEYYGEEKQQYRTSKKQGSQYQKKEQHVEGGGDTGGVHDDYYTETAGAPQQRQGQRREGGGKKQYGAGGAGAGGAGQDQPRSQQQQKRAPKEGQSTQGGFKKNQQEEQKKPIGAVVGLTKSATQTAAGAQAQQKTQKKSQNLFAGFME</sequence>
<dbReference type="AlphaFoldDB" id="A0A8J8T6G0"/>
<feature type="compositionally biased region" description="Basic and acidic residues" evidence="1">
    <location>
        <begin position="70"/>
        <end position="82"/>
    </location>
</feature>
<reference evidence="2" key="1">
    <citation type="submission" date="2019-06" db="EMBL/GenBank/DDBJ databases">
        <authorList>
            <person name="Zheng W."/>
        </authorList>
    </citation>
    <scope>NUCLEOTIDE SEQUENCE</scope>
    <source>
        <strain evidence="2">QDHG01</strain>
    </source>
</reference>
<feature type="compositionally biased region" description="Basic and acidic residues" evidence="1">
    <location>
        <begin position="390"/>
        <end position="418"/>
    </location>
</feature>
<feature type="compositionally biased region" description="Basic and acidic residues" evidence="1">
    <location>
        <begin position="92"/>
        <end position="104"/>
    </location>
</feature>
<feature type="region of interest" description="Disordered" evidence="1">
    <location>
        <begin position="475"/>
        <end position="731"/>
    </location>
</feature>
<feature type="compositionally biased region" description="Low complexity" evidence="1">
    <location>
        <begin position="569"/>
        <end position="585"/>
    </location>
</feature>